<keyword evidence="1" id="KW-1133">Transmembrane helix</keyword>
<dbReference type="AlphaFoldDB" id="A0A9D4R0I5"/>
<evidence type="ECO:0008006" key="5">
    <source>
        <dbReference type="Google" id="ProtNLM"/>
    </source>
</evidence>
<name>A0A9D4R0I5_DREPO</name>
<gene>
    <name evidence="3" type="ORF">DPMN_092061</name>
</gene>
<proteinExistence type="predicted"/>
<protein>
    <recommendedName>
        <fullName evidence="5">Protein quiver</fullName>
    </recommendedName>
</protein>
<organism evidence="3 4">
    <name type="scientific">Dreissena polymorpha</name>
    <name type="common">Zebra mussel</name>
    <name type="synonym">Mytilus polymorpha</name>
    <dbReference type="NCBI Taxonomy" id="45954"/>
    <lineage>
        <taxon>Eukaryota</taxon>
        <taxon>Metazoa</taxon>
        <taxon>Spiralia</taxon>
        <taxon>Lophotrochozoa</taxon>
        <taxon>Mollusca</taxon>
        <taxon>Bivalvia</taxon>
        <taxon>Autobranchia</taxon>
        <taxon>Heteroconchia</taxon>
        <taxon>Euheterodonta</taxon>
        <taxon>Imparidentia</taxon>
        <taxon>Neoheterodontei</taxon>
        <taxon>Myida</taxon>
        <taxon>Dreissenoidea</taxon>
        <taxon>Dreissenidae</taxon>
        <taxon>Dreissena</taxon>
    </lineage>
</organism>
<evidence type="ECO:0000256" key="2">
    <source>
        <dbReference type="SAM" id="SignalP"/>
    </source>
</evidence>
<feature type="chain" id="PRO_5038844543" description="Protein quiver" evidence="2">
    <location>
        <begin position="24"/>
        <end position="176"/>
    </location>
</feature>
<sequence length="176" mass="19163">MENKFGCLCMLLFVSVVWQDVSANNSTGGLRCYSCFATGGHNECEDYNTFKKAMSGKGNPGVKKNCTEPFDNVCIIETFAILGATVSHIRDCSDGHQFSFTSSLQNNRSAYDRLYRLQPNNETACVWDGQNQVCLTKCNTDFCNGPVLDEVNGAFVAPAITLGALLSTVAVTLMLN</sequence>
<feature type="signal peptide" evidence="2">
    <location>
        <begin position="1"/>
        <end position="23"/>
    </location>
</feature>
<keyword evidence="1" id="KW-0472">Membrane</keyword>
<keyword evidence="2" id="KW-0732">Signal</keyword>
<accession>A0A9D4R0I5</accession>
<keyword evidence="1" id="KW-0812">Transmembrane</keyword>
<dbReference type="EMBL" id="JAIWYP010000003">
    <property type="protein sequence ID" value="KAH3849658.1"/>
    <property type="molecule type" value="Genomic_DNA"/>
</dbReference>
<evidence type="ECO:0000256" key="1">
    <source>
        <dbReference type="SAM" id="Phobius"/>
    </source>
</evidence>
<dbReference type="Proteomes" id="UP000828390">
    <property type="component" value="Unassembled WGS sequence"/>
</dbReference>
<dbReference type="OrthoDB" id="6138106at2759"/>
<comment type="caution">
    <text evidence="3">The sequence shown here is derived from an EMBL/GenBank/DDBJ whole genome shotgun (WGS) entry which is preliminary data.</text>
</comment>
<feature type="transmembrane region" description="Helical" evidence="1">
    <location>
        <begin position="155"/>
        <end position="175"/>
    </location>
</feature>
<reference evidence="3" key="2">
    <citation type="submission" date="2020-11" db="EMBL/GenBank/DDBJ databases">
        <authorList>
            <person name="McCartney M.A."/>
            <person name="Auch B."/>
            <person name="Kono T."/>
            <person name="Mallez S."/>
            <person name="Becker A."/>
            <person name="Gohl D.M."/>
            <person name="Silverstein K.A.T."/>
            <person name="Koren S."/>
            <person name="Bechman K.B."/>
            <person name="Herman A."/>
            <person name="Abrahante J.E."/>
            <person name="Garbe J."/>
        </authorList>
    </citation>
    <scope>NUCLEOTIDE SEQUENCE</scope>
    <source>
        <strain evidence="3">Duluth1</strain>
        <tissue evidence="3">Whole animal</tissue>
    </source>
</reference>
<reference evidence="3" key="1">
    <citation type="journal article" date="2019" name="bioRxiv">
        <title>The Genome of the Zebra Mussel, Dreissena polymorpha: A Resource for Invasive Species Research.</title>
        <authorList>
            <person name="McCartney M.A."/>
            <person name="Auch B."/>
            <person name="Kono T."/>
            <person name="Mallez S."/>
            <person name="Zhang Y."/>
            <person name="Obille A."/>
            <person name="Becker A."/>
            <person name="Abrahante J.E."/>
            <person name="Garbe J."/>
            <person name="Badalamenti J.P."/>
            <person name="Herman A."/>
            <person name="Mangelson H."/>
            <person name="Liachko I."/>
            <person name="Sullivan S."/>
            <person name="Sone E.D."/>
            <person name="Koren S."/>
            <person name="Silverstein K.A.T."/>
            <person name="Beckman K.B."/>
            <person name="Gohl D.M."/>
        </authorList>
    </citation>
    <scope>NUCLEOTIDE SEQUENCE</scope>
    <source>
        <strain evidence="3">Duluth1</strain>
        <tissue evidence="3">Whole animal</tissue>
    </source>
</reference>
<evidence type="ECO:0000313" key="3">
    <source>
        <dbReference type="EMBL" id="KAH3849658.1"/>
    </source>
</evidence>
<keyword evidence="4" id="KW-1185">Reference proteome</keyword>
<evidence type="ECO:0000313" key="4">
    <source>
        <dbReference type="Proteomes" id="UP000828390"/>
    </source>
</evidence>